<evidence type="ECO:0000256" key="2">
    <source>
        <dbReference type="SAM" id="SignalP"/>
    </source>
</evidence>
<protein>
    <submittedName>
        <fullName evidence="3">Uncharacterized protein</fullName>
    </submittedName>
</protein>
<accession>A0ABP0RYG3</accession>
<feature type="compositionally biased region" description="Basic and acidic residues" evidence="1">
    <location>
        <begin position="120"/>
        <end position="139"/>
    </location>
</feature>
<gene>
    <name evidence="3" type="ORF">CCMP2556_LOCUS48985</name>
</gene>
<keyword evidence="2" id="KW-0732">Signal</keyword>
<evidence type="ECO:0000313" key="4">
    <source>
        <dbReference type="Proteomes" id="UP001642484"/>
    </source>
</evidence>
<reference evidence="3 4" key="1">
    <citation type="submission" date="2024-02" db="EMBL/GenBank/DDBJ databases">
        <authorList>
            <person name="Chen Y."/>
            <person name="Shah S."/>
            <person name="Dougan E. K."/>
            <person name="Thang M."/>
            <person name="Chan C."/>
        </authorList>
    </citation>
    <scope>NUCLEOTIDE SEQUENCE [LARGE SCALE GENOMIC DNA]</scope>
</reference>
<dbReference type="EMBL" id="CAXAMN010026617">
    <property type="protein sequence ID" value="CAK9104482.1"/>
    <property type="molecule type" value="Genomic_DNA"/>
</dbReference>
<dbReference type="Proteomes" id="UP001642484">
    <property type="component" value="Unassembled WGS sequence"/>
</dbReference>
<name>A0ABP0RYG3_9DINO</name>
<feature type="chain" id="PRO_5045430710" evidence="2">
    <location>
        <begin position="19"/>
        <end position="154"/>
    </location>
</feature>
<feature type="signal peptide" evidence="2">
    <location>
        <begin position="1"/>
        <end position="18"/>
    </location>
</feature>
<evidence type="ECO:0000256" key="1">
    <source>
        <dbReference type="SAM" id="MobiDB-lite"/>
    </source>
</evidence>
<organism evidence="3 4">
    <name type="scientific">Durusdinium trenchii</name>
    <dbReference type="NCBI Taxonomy" id="1381693"/>
    <lineage>
        <taxon>Eukaryota</taxon>
        <taxon>Sar</taxon>
        <taxon>Alveolata</taxon>
        <taxon>Dinophyceae</taxon>
        <taxon>Suessiales</taxon>
        <taxon>Symbiodiniaceae</taxon>
        <taxon>Durusdinium</taxon>
    </lineage>
</organism>
<keyword evidence="4" id="KW-1185">Reference proteome</keyword>
<feature type="compositionally biased region" description="Acidic residues" evidence="1">
    <location>
        <begin position="140"/>
        <end position="154"/>
    </location>
</feature>
<sequence length="154" mass="17336">MLRFVALALASQCRHILADESWQDTPILTSLWQATSNNDNDAIDRLLDSSESAVSSRSGDGRGLAWWAWEFQNEYVLGSILAYGGDILSEDEDESGKAAMAMCTENPDCNKDSLVQKAKSMMEDLKKRKEQRAADREKDDFDDEEDEELGDDEF</sequence>
<feature type="region of interest" description="Disordered" evidence="1">
    <location>
        <begin position="120"/>
        <end position="154"/>
    </location>
</feature>
<comment type="caution">
    <text evidence="3">The sequence shown here is derived from an EMBL/GenBank/DDBJ whole genome shotgun (WGS) entry which is preliminary data.</text>
</comment>
<proteinExistence type="predicted"/>
<evidence type="ECO:0000313" key="3">
    <source>
        <dbReference type="EMBL" id="CAK9104482.1"/>
    </source>
</evidence>